<dbReference type="AlphaFoldDB" id="A0A3M8CUL2"/>
<name>A0A3M8CUL2_9BACL</name>
<keyword evidence="12" id="KW-1185">Reference proteome</keyword>
<evidence type="ECO:0000256" key="7">
    <source>
        <dbReference type="PROSITE-ProRule" id="PRU00169"/>
    </source>
</evidence>
<feature type="domain" description="OmpR/PhoB-type" evidence="10">
    <location>
        <begin position="133"/>
        <end position="232"/>
    </location>
</feature>
<feature type="modified residue" description="4-aspartylphosphate" evidence="7">
    <location>
        <position position="55"/>
    </location>
</feature>
<evidence type="ECO:0000256" key="4">
    <source>
        <dbReference type="ARBA" id="ARBA00023015"/>
    </source>
</evidence>
<dbReference type="SUPFAM" id="SSF52172">
    <property type="entry name" value="CheY-like"/>
    <property type="match status" value="1"/>
</dbReference>
<evidence type="ECO:0000256" key="6">
    <source>
        <dbReference type="ARBA" id="ARBA00023163"/>
    </source>
</evidence>
<dbReference type="CDD" id="cd17574">
    <property type="entry name" value="REC_OmpR"/>
    <property type="match status" value="1"/>
</dbReference>
<evidence type="ECO:0000259" key="10">
    <source>
        <dbReference type="PROSITE" id="PS51755"/>
    </source>
</evidence>
<evidence type="ECO:0000256" key="2">
    <source>
        <dbReference type="ARBA" id="ARBA00022553"/>
    </source>
</evidence>
<dbReference type="Pfam" id="PF00072">
    <property type="entry name" value="Response_reg"/>
    <property type="match status" value="1"/>
</dbReference>
<dbReference type="Gene3D" id="1.10.10.10">
    <property type="entry name" value="Winged helix-like DNA-binding domain superfamily/Winged helix DNA-binding domain"/>
    <property type="match status" value="1"/>
</dbReference>
<evidence type="ECO:0000259" key="9">
    <source>
        <dbReference type="PROSITE" id="PS50110"/>
    </source>
</evidence>
<keyword evidence="2 7" id="KW-0597">Phosphoprotein</keyword>
<dbReference type="PROSITE" id="PS51755">
    <property type="entry name" value="OMPR_PHOB"/>
    <property type="match status" value="1"/>
</dbReference>
<keyword evidence="6" id="KW-0804">Transcription</keyword>
<evidence type="ECO:0000256" key="5">
    <source>
        <dbReference type="ARBA" id="ARBA00023125"/>
    </source>
</evidence>
<dbReference type="GO" id="GO:0005829">
    <property type="term" value="C:cytosol"/>
    <property type="evidence" value="ECO:0007669"/>
    <property type="project" value="TreeGrafter"/>
</dbReference>
<proteinExistence type="predicted"/>
<comment type="subcellular location">
    <subcellularLocation>
        <location evidence="1">Cytoplasm</location>
    </subcellularLocation>
</comment>
<organism evidence="11 12">
    <name type="scientific">Brevibacillus fluminis</name>
    <dbReference type="NCBI Taxonomy" id="511487"/>
    <lineage>
        <taxon>Bacteria</taxon>
        <taxon>Bacillati</taxon>
        <taxon>Bacillota</taxon>
        <taxon>Bacilli</taxon>
        <taxon>Bacillales</taxon>
        <taxon>Paenibacillaceae</taxon>
        <taxon>Brevibacillus</taxon>
    </lineage>
</organism>
<dbReference type="InterPro" id="IPR036388">
    <property type="entry name" value="WH-like_DNA-bd_sf"/>
</dbReference>
<evidence type="ECO:0000256" key="1">
    <source>
        <dbReference type="ARBA" id="ARBA00004496"/>
    </source>
</evidence>
<dbReference type="InterPro" id="IPR001867">
    <property type="entry name" value="OmpR/PhoB-type_DNA-bd"/>
</dbReference>
<dbReference type="PANTHER" id="PTHR48111:SF26">
    <property type="entry name" value="STAGE 0 SPORULATION PROTEIN A HOMOLOG"/>
    <property type="match status" value="1"/>
</dbReference>
<dbReference type="InterPro" id="IPR001789">
    <property type="entry name" value="Sig_transdc_resp-reg_receiver"/>
</dbReference>
<accession>A0A3M8CUL2</accession>
<keyword evidence="5 8" id="KW-0238">DNA-binding</keyword>
<comment type="caution">
    <text evidence="11">The sequence shown here is derived from an EMBL/GenBank/DDBJ whole genome shotgun (WGS) entry which is preliminary data.</text>
</comment>
<dbReference type="GO" id="GO:0032993">
    <property type="term" value="C:protein-DNA complex"/>
    <property type="evidence" value="ECO:0007669"/>
    <property type="project" value="TreeGrafter"/>
</dbReference>
<reference evidence="11 12" key="1">
    <citation type="submission" date="2018-10" db="EMBL/GenBank/DDBJ databases">
        <title>Phylogenomics of Brevibacillus.</title>
        <authorList>
            <person name="Dunlap C."/>
        </authorList>
    </citation>
    <scope>NUCLEOTIDE SEQUENCE [LARGE SCALE GENOMIC DNA]</scope>
    <source>
        <strain evidence="11 12">JCM 15716</strain>
    </source>
</reference>
<dbReference type="SMART" id="SM00448">
    <property type="entry name" value="REC"/>
    <property type="match status" value="1"/>
</dbReference>
<protein>
    <submittedName>
        <fullName evidence="11">DNA-binding response regulator</fullName>
    </submittedName>
</protein>
<dbReference type="InterPro" id="IPR039420">
    <property type="entry name" value="WalR-like"/>
</dbReference>
<sequence length="236" mass="27176">MLTTAQILLVEDDPEIARIVRDHLRREEYGVTWSTTGMEGWADFQTDSFDLVIVDLMLPEMDGFTLCKNIRLISEVPLLIMSAKHEDESKVRGLELGADDYLTKPFSLTELSARISSHLRRFRRYQNKPDNGKRSEYKQGLTIDFEVRVAYVNGEEVALTSKESALLFLLASHPNRTFSKKELYEHIWQQPDTNGNNTVTVHVKSLRDKLKDTMRQSSFIQTVWGIGYRFVGEQVS</sequence>
<dbReference type="GO" id="GO:0000976">
    <property type="term" value="F:transcription cis-regulatory region binding"/>
    <property type="evidence" value="ECO:0007669"/>
    <property type="project" value="TreeGrafter"/>
</dbReference>
<evidence type="ECO:0000256" key="3">
    <source>
        <dbReference type="ARBA" id="ARBA00023012"/>
    </source>
</evidence>
<dbReference type="EMBL" id="RHHQ01000033">
    <property type="protein sequence ID" value="RNB78525.1"/>
    <property type="molecule type" value="Genomic_DNA"/>
</dbReference>
<dbReference type="GO" id="GO:0000156">
    <property type="term" value="F:phosphorelay response regulator activity"/>
    <property type="evidence" value="ECO:0007669"/>
    <property type="project" value="TreeGrafter"/>
</dbReference>
<dbReference type="FunFam" id="1.10.10.10:FF:000018">
    <property type="entry name" value="DNA-binding response regulator ResD"/>
    <property type="match status" value="1"/>
</dbReference>
<dbReference type="Gene3D" id="6.10.250.690">
    <property type="match status" value="1"/>
</dbReference>
<feature type="domain" description="Response regulatory" evidence="9">
    <location>
        <begin position="6"/>
        <end position="119"/>
    </location>
</feature>
<gene>
    <name evidence="11" type="ORF">EDM56_30475</name>
</gene>
<dbReference type="Proteomes" id="UP000271031">
    <property type="component" value="Unassembled WGS sequence"/>
</dbReference>
<keyword evidence="3" id="KW-0902">Two-component regulatory system</keyword>
<dbReference type="OrthoDB" id="9790442at2"/>
<dbReference type="PANTHER" id="PTHR48111">
    <property type="entry name" value="REGULATOR OF RPOS"/>
    <property type="match status" value="1"/>
</dbReference>
<dbReference type="CDD" id="cd00383">
    <property type="entry name" value="trans_reg_C"/>
    <property type="match status" value="1"/>
</dbReference>
<dbReference type="RefSeq" id="WP_122921694.1">
    <property type="nucleotide sequence ID" value="NZ_RHHQ01000033.1"/>
</dbReference>
<dbReference type="Pfam" id="PF00486">
    <property type="entry name" value="Trans_reg_C"/>
    <property type="match status" value="1"/>
</dbReference>
<evidence type="ECO:0000256" key="8">
    <source>
        <dbReference type="PROSITE-ProRule" id="PRU01091"/>
    </source>
</evidence>
<dbReference type="SMART" id="SM00862">
    <property type="entry name" value="Trans_reg_C"/>
    <property type="match status" value="1"/>
</dbReference>
<dbReference type="Gene3D" id="3.40.50.2300">
    <property type="match status" value="1"/>
</dbReference>
<feature type="DNA-binding region" description="OmpR/PhoB-type" evidence="8">
    <location>
        <begin position="133"/>
        <end position="232"/>
    </location>
</feature>
<dbReference type="InterPro" id="IPR011006">
    <property type="entry name" value="CheY-like_superfamily"/>
</dbReference>
<evidence type="ECO:0000313" key="11">
    <source>
        <dbReference type="EMBL" id="RNB78525.1"/>
    </source>
</evidence>
<evidence type="ECO:0000313" key="12">
    <source>
        <dbReference type="Proteomes" id="UP000271031"/>
    </source>
</evidence>
<dbReference type="GO" id="GO:0006355">
    <property type="term" value="P:regulation of DNA-templated transcription"/>
    <property type="evidence" value="ECO:0007669"/>
    <property type="project" value="InterPro"/>
</dbReference>
<keyword evidence="4" id="KW-0805">Transcription regulation</keyword>
<dbReference type="PROSITE" id="PS50110">
    <property type="entry name" value="RESPONSE_REGULATORY"/>
    <property type="match status" value="1"/>
</dbReference>